<reference evidence="3 4" key="1">
    <citation type="submission" date="2024-01" db="EMBL/GenBank/DDBJ databases">
        <title>A telomere-to-telomere, gap-free genome of sweet tea (Lithocarpus litseifolius).</title>
        <authorList>
            <person name="Zhou J."/>
        </authorList>
    </citation>
    <scope>NUCLEOTIDE SEQUENCE [LARGE SCALE GENOMIC DNA]</scope>
    <source>
        <strain evidence="3">Zhou-2022a</strain>
        <tissue evidence="3">Leaf</tissue>
    </source>
</reference>
<evidence type="ECO:0008006" key="5">
    <source>
        <dbReference type="Google" id="ProtNLM"/>
    </source>
</evidence>
<evidence type="ECO:0000313" key="4">
    <source>
        <dbReference type="Proteomes" id="UP001459277"/>
    </source>
</evidence>
<dbReference type="GO" id="GO:0003677">
    <property type="term" value="F:DNA binding"/>
    <property type="evidence" value="ECO:0007669"/>
    <property type="project" value="InterPro"/>
</dbReference>
<dbReference type="InterPro" id="IPR025525">
    <property type="entry name" value="hAT-like_transposase_RNase-H"/>
</dbReference>
<feature type="domain" description="HAT C-terminal dimerisation" evidence="1">
    <location>
        <begin position="101"/>
        <end position="183"/>
    </location>
</feature>
<feature type="domain" description="hAT-like transposase RNase-H fold" evidence="2">
    <location>
        <begin position="5"/>
        <end position="46"/>
    </location>
</feature>
<organism evidence="3 4">
    <name type="scientific">Lithocarpus litseifolius</name>
    <dbReference type="NCBI Taxonomy" id="425828"/>
    <lineage>
        <taxon>Eukaryota</taxon>
        <taxon>Viridiplantae</taxon>
        <taxon>Streptophyta</taxon>
        <taxon>Embryophyta</taxon>
        <taxon>Tracheophyta</taxon>
        <taxon>Spermatophyta</taxon>
        <taxon>Magnoliopsida</taxon>
        <taxon>eudicotyledons</taxon>
        <taxon>Gunneridae</taxon>
        <taxon>Pentapetalae</taxon>
        <taxon>rosids</taxon>
        <taxon>fabids</taxon>
        <taxon>Fagales</taxon>
        <taxon>Fagaceae</taxon>
        <taxon>Lithocarpus</taxon>
    </lineage>
</organism>
<name>A0AAW2CLK7_9ROSI</name>
<accession>A0AAW2CLK7</accession>
<dbReference type="Proteomes" id="UP001459277">
    <property type="component" value="Unassembled WGS sequence"/>
</dbReference>
<dbReference type="InterPro" id="IPR012337">
    <property type="entry name" value="RNaseH-like_sf"/>
</dbReference>
<sequence>MGATTILDPRYKMKLLEFYYPNIYGKNSDLKIENINNLCYELLDEYRDADGFPMDNEGSSHMPITTSNDVAQIKYRFQNSLASFDLFVNITSRKHESTRMEFDHYIDKGVLKRNEDYDILAWWKSNSFKCPALQRIVRDILAILVTIVASEFASSFNRRLSSPQRSQLHLKTIEALMCAQNWL</sequence>
<dbReference type="PANTHER" id="PTHR23272:SF179">
    <property type="entry name" value="ZINC FINGER BED DOMAIN-CONTAINING PROTEIN RICESLEEPER 2-LIKE ISOFORM X1"/>
    <property type="match status" value="1"/>
</dbReference>
<dbReference type="Pfam" id="PF05699">
    <property type="entry name" value="Dimer_Tnp_hAT"/>
    <property type="match status" value="1"/>
</dbReference>
<keyword evidence="4" id="KW-1185">Reference proteome</keyword>
<dbReference type="Pfam" id="PF14372">
    <property type="entry name" value="hAT-like_RNase-H"/>
    <property type="match status" value="1"/>
</dbReference>
<protein>
    <recommendedName>
        <fullName evidence="5">HAT C-terminal dimerisation domain-containing protein</fullName>
    </recommendedName>
</protein>
<dbReference type="InterPro" id="IPR008906">
    <property type="entry name" value="HATC_C_dom"/>
</dbReference>
<dbReference type="PANTHER" id="PTHR23272">
    <property type="entry name" value="BED FINGER-RELATED"/>
    <property type="match status" value="1"/>
</dbReference>
<evidence type="ECO:0000259" key="1">
    <source>
        <dbReference type="Pfam" id="PF05699"/>
    </source>
</evidence>
<evidence type="ECO:0000313" key="3">
    <source>
        <dbReference type="EMBL" id="KAK9999102.1"/>
    </source>
</evidence>
<gene>
    <name evidence="3" type="ORF">SO802_018705</name>
</gene>
<dbReference type="EMBL" id="JAZDWU010000006">
    <property type="protein sequence ID" value="KAK9999102.1"/>
    <property type="molecule type" value="Genomic_DNA"/>
</dbReference>
<proteinExistence type="predicted"/>
<comment type="caution">
    <text evidence="3">The sequence shown here is derived from an EMBL/GenBank/DDBJ whole genome shotgun (WGS) entry which is preliminary data.</text>
</comment>
<dbReference type="SUPFAM" id="SSF53098">
    <property type="entry name" value="Ribonuclease H-like"/>
    <property type="match status" value="1"/>
</dbReference>
<dbReference type="AlphaFoldDB" id="A0AAW2CLK7"/>
<dbReference type="GO" id="GO:0046983">
    <property type="term" value="F:protein dimerization activity"/>
    <property type="evidence" value="ECO:0007669"/>
    <property type="project" value="InterPro"/>
</dbReference>
<evidence type="ECO:0000259" key="2">
    <source>
        <dbReference type="Pfam" id="PF14372"/>
    </source>
</evidence>